<comment type="caution">
    <text evidence="1">The sequence shown here is derived from an EMBL/GenBank/DDBJ whole genome shotgun (WGS) entry which is preliminary data.</text>
</comment>
<sequence>MRDLRASTADEHRLVDRRDQMWSLLQDAWRIGNCESTKPFLTVFSWNKLLDVAAQFHGFHSRAALFSTTLMLDGAIVATGIIGQRGDLAKTAVAGAPPFLTRAIGWIGEQTSPPSRPGKHFVADGGRRTFSLAHVKKYYDRRLLFSADG</sequence>
<organism evidence="1 2">
    <name type="scientific">Colletotrichum sojae</name>
    <dbReference type="NCBI Taxonomy" id="2175907"/>
    <lineage>
        <taxon>Eukaryota</taxon>
        <taxon>Fungi</taxon>
        <taxon>Dikarya</taxon>
        <taxon>Ascomycota</taxon>
        <taxon>Pezizomycotina</taxon>
        <taxon>Sordariomycetes</taxon>
        <taxon>Hypocreomycetidae</taxon>
        <taxon>Glomerellales</taxon>
        <taxon>Glomerellaceae</taxon>
        <taxon>Colletotrichum</taxon>
        <taxon>Colletotrichum orchidearum species complex</taxon>
    </lineage>
</organism>
<keyword evidence="2" id="KW-1185">Reference proteome</keyword>
<proteinExistence type="predicted"/>
<reference evidence="1 2" key="1">
    <citation type="journal article" date="2020" name="Phytopathology">
        <title>Genome Sequence Resources of Colletotrichum truncatum, C. plurivorum, C. musicola, and C. sojae: Four Species Pathogenic to Soybean (Glycine max).</title>
        <authorList>
            <person name="Rogerio F."/>
            <person name="Boufleur T.R."/>
            <person name="Ciampi-Guillardi M."/>
            <person name="Sukno S.A."/>
            <person name="Thon M.R."/>
            <person name="Massola Junior N.S."/>
            <person name="Baroncelli R."/>
        </authorList>
    </citation>
    <scope>NUCLEOTIDE SEQUENCE [LARGE SCALE GENOMIC DNA]</scope>
    <source>
        <strain evidence="1 2">LFN0009</strain>
    </source>
</reference>
<protein>
    <submittedName>
        <fullName evidence="1">Uncharacterized protein</fullName>
    </submittedName>
</protein>
<dbReference type="AlphaFoldDB" id="A0A8H6J2A9"/>
<accession>A0A8H6J2A9</accession>
<name>A0A8H6J2A9_9PEZI</name>
<dbReference type="EMBL" id="WIGN01000198">
    <property type="protein sequence ID" value="KAF6804821.1"/>
    <property type="molecule type" value="Genomic_DNA"/>
</dbReference>
<gene>
    <name evidence="1" type="ORF">CSOJ01_09915</name>
</gene>
<evidence type="ECO:0000313" key="1">
    <source>
        <dbReference type="EMBL" id="KAF6804821.1"/>
    </source>
</evidence>
<evidence type="ECO:0000313" key="2">
    <source>
        <dbReference type="Proteomes" id="UP000652219"/>
    </source>
</evidence>
<dbReference type="Proteomes" id="UP000652219">
    <property type="component" value="Unassembled WGS sequence"/>
</dbReference>